<evidence type="ECO:0000313" key="3">
    <source>
        <dbReference type="Proteomes" id="UP000183894"/>
    </source>
</evidence>
<evidence type="ECO:0000256" key="1">
    <source>
        <dbReference type="SAM" id="Phobius"/>
    </source>
</evidence>
<proteinExistence type="predicted"/>
<sequence>MPPALDVARLAFAVILVVCVPTLAGWGGIVADRNL</sequence>
<dbReference type="EMBL" id="FOAD01000003">
    <property type="protein sequence ID" value="SEL12198.1"/>
    <property type="molecule type" value="Genomic_DNA"/>
</dbReference>
<dbReference type="AlphaFoldDB" id="A0A1H7MMV4"/>
<keyword evidence="1" id="KW-0472">Membrane</keyword>
<gene>
    <name evidence="2" type="ORF">SAMN04488691_10321</name>
</gene>
<dbReference type="Proteomes" id="UP000183894">
    <property type="component" value="Unassembled WGS sequence"/>
</dbReference>
<accession>A0A1H7MMV4</accession>
<name>A0A1H7MMV4_HALLR</name>
<keyword evidence="1" id="KW-1133">Transmembrane helix</keyword>
<organism evidence="2 3">
    <name type="scientific">Haloferax larsenii</name>
    <dbReference type="NCBI Taxonomy" id="302484"/>
    <lineage>
        <taxon>Archaea</taxon>
        <taxon>Methanobacteriati</taxon>
        <taxon>Methanobacteriota</taxon>
        <taxon>Stenosarchaea group</taxon>
        <taxon>Halobacteria</taxon>
        <taxon>Halobacteriales</taxon>
        <taxon>Haloferacaceae</taxon>
        <taxon>Haloferax</taxon>
    </lineage>
</organism>
<evidence type="ECO:0000313" key="2">
    <source>
        <dbReference type="EMBL" id="SEL12198.1"/>
    </source>
</evidence>
<feature type="transmembrane region" description="Helical" evidence="1">
    <location>
        <begin position="7"/>
        <end position="29"/>
    </location>
</feature>
<reference evidence="2 3" key="1">
    <citation type="submission" date="2016-10" db="EMBL/GenBank/DDBJ databases">
        <authorList>
            <person name="de Groot N.N."/>
        </authorList>
    </citation>
    <scope>NUCLEOTIDE SEQUENCE [LARGE SCALE GENOMIC DNA]</scope>
    <source>
        <strain evidence="2 3">CDM_5</strain>
    </source>
</reference>
<keyword evidence="1" id="KW-0812">Transmembrane</keyword>
<protein>
    <submittedName>
        <fullName evidence="2">Uncharacterized protein</fullName>
    </submittedName>
</protein>